<organism evidence="1 2">
    <name type="scientific">Daphnia magna</name>
    <dbReference type="NCBI Taxonomy" id="35525"/>
    <lineage>
        <taxon>Eukaryota</taxon>
        <taxon>Metazoa</taxon>
        <taxon>Ecdysozoa</taxon>
        <taxon>Arthropoda</taxon>
        <taxon>Crustacea</taxon>
        <taxon>Branchiopoda</taxon>
        <taxon>Diplostraca</taxon>
        <taxon>Cladocera</taxon>
        <taxon>Anomopoda</taxon>
        <taxon>Daphniidae</taxon>
        <taxon>Daphnia</taxon>
    </lineage>
</organism>
<sequence>MSGCPADIKKMYSTSDLDICQTFDGLHCVMWPLAAISVHKYLNATLLLFHENGGLNRFNCYGFSTEQRSLLIQPISNDIKDKCIASYQEAVDYNGDLFACGACGVRTYSQKNYSTFGVDDPLLLPLQLKSADVSKHDSLGEVYVLFSNTRMIPNYDFISILNLSNHHQHRLRKKRIPKLSIANGYDYGRIERLPKIQSLTLLEKLSLTVQPSRAGS</sequence>
<name>A0ABR0B098_9CRUS</name>
<evidence type="ECO:0000313" key="2">
    <source>
        <dbReference type="Proteomes" id="UP001234178"/>
    </source>
</evidence>
<dbReference type="EMBL" id="JAOYFB010000039">
    <property type="protein sequence ID" value="KAK4030803.1"/>
    <property type="molecule type" value="Genomic_DNA"/>
</dbReference>
<reference evidence="1 2" key="1">
    <citation type="journal article" date="2023" name="Nucleic Acids Res.">
        <title>The hologenome of Daphnia magna reveals possible DNA methylation and microbiome-mediated evolution of the host genome.</title>
        <authorList>
            <person name="Chaturvedi A."/>
            <person name="Li X."/>
            <person name="Dhandapani V."/>
            <person name="Marshall H."/>
            <person name="Kissane S."/>
            <person name="Cuenca-Cambronero M."/>
            <person name="Asole G."/>
            <person name="Calvet F."/>
            <person name="Ruiz-Romero M."/>
            <person name="Marangio P."/>
            <person name="Guigo R."/>
            <person name="Rago D."/>
            <person name="Mirbahai L."/>
            <person name="Eastwood N."/>
            <person name="Colbourne J.K."/>
            <person name="Zhou J."/>
            <person name="Mallon E."/>
            <person name="Orsini L."/>
        </authorList>
    </citation>
    <scope>NUCLEOTIDE SEQUENCE [LARGE SCALE GENOMIC DNA]</scope>
    <source>
        <strain evidence="1">LRV0_1</strain>
    </source>
</reference>
<keyword evidence="2" id="KW-1185">Reference proteome</keyword>
<protein>
    <submittedName>
        <fullName evidence="1">Uncharacterized protein</fullName>
    </submittedName>
</protein>
<proteinExistence type="predicted"/>
<dbReference type="Proteomes" id="UP001234178">
    <property type="component" value="Unassembled WGS sequence"/>
</dbReference>
<accession>A0ABR0B098</accession>
<gene>
    <name evidence="1" type="ORF">OUZ56_024142</name>
</gene>
<comment type="caution">
    <text evidence="1">The sequence shown here is derived from an EMBL/GenBank/DDBJ whole genome shotgun (WGS) entry which is preliminary data.</text>
</comment>
<evidence type="ECO:0000313" key="1">
    <source>
        <dbReference type="EMBL" id="KAK4030803.1"/>
    </source>
</evidence>